<protein>
    <recommendedName>
        <fullName evidence="7">AAA+ ATPase domain-containing protein</fullName>
    </recommendedName>
</protein>
<dbReference type="CDD" id="cd06008">
    <property type="entry name" value="NF-X1-zinc-finger"/>
    <property type="match status" value="1"/>
</dbReference>
<keyword evidence="9" id="KW-1185">Reference proteome</keyword>
<feature type="region of interest" description="Disordered" evidence="6">
    <location>
        <begin position="2184"/>
        <end position="2211"/>
    </location>
</feature>
<feature type="region of interest" description="Disordered" evidence="6">
    <location>
        <begin position="1211"/>
        <end position="1257"/>
    </location>
</feature>
<dbReference type="Gene3D" id="3.40.50.300">
    <property type="entry name" value="P-loop containing nucleotide triphosphate hydrolases"/>
    <property type="match status" value="5"/>
</dbReference>
<dbReference type="FunFam" id="1.10.8.60:FF:000160">
    <property type="entry name" value="WGS project CABT00000000 data, contig 2.55"/>
    <property type="match status" value="1"/>
</dbReference>
<keyword evidence="4" id="KW-0067">ATP-binding</keyword>
<dbReference type="InterPro" id="IPR041679">
    <property type="entry name" value="DNA2/NAM7-like_C"/>
</dbReference>
<feature type="domain" description="AAA+ ATPase" evidence="7">
    <location>
        <begin position="1577"/>
        <end position="1724"/>
    </location>
</feature>
<proteinExistence type="inferred from homology"/>
<dbReference type="InterPro" id="IPR041627">
    <property type="entry name" value="AAA_lid_6"/>
</dbReference>
<dbReference type="CDD" id="cd00009">
    <property type="entry name" value="AAA"/>
    <property type="match status" value="2"/>
</dbReference>
<feature type="compositionally biased region" description="Acidic residues" evidence="6">
    <location>
        <begin position="2187"/>
        <end position="2205"/>
    </location>
</feature>
<evidence type="ECO:0000313" key="9">
    <source>
        <dbReference type="Proteomes" id="UP000503462"/>
    </source>
</evidence>
<dbReference type="InterPro" id="IPR041677">
    <property type="entry name" value="DNA2/NAM7_AAA_11"/>
</dbReference>
<name>A0A6H0Y3F2_9PEZI</name>
<evidence type="ECO:0000256" key="2">
    <source>
        <dbReference type="ARBA" id="ARBA00022741"/>
    </source>
</evidence>
<accession>A0A6H0Y3F2</accession>
<feature type="coiled-coil region" evidence="5">
    <location>
        <begin position="2212"/>
        <end position="2246"/>
    </location>
</feature>
<feature type="region of interest" description="Disordered" evidence="6">
    <location>
        <begin position="2102"/>
        <end position="2154"/>
    </location>
</feature>
<feature type="compositionally biased region" description="Polar residues" evidence="6">
    <location>
        <begin position="2103"/>
        <end position="2119"/>
    </location>
</feature>
<evidence type="ECO:0000256" key="6">
    <source>
        <dbReference type="SAM" id="MobiDB-lite"/>
    </source>
</evidence>
<dbReference type="GO" id="GO:0005524">
    <property type="term" value="F:ATP binding"/>
    <property type="evidence" value="ECO:0007669"/>
    <property type="project" value="UniProtKB-KW"/>
</dbReference>
<feature type="domain" description="AAA+ ATPase" evidence="7">
    <location>
        <begin position="1299"/>
        <end position="1431"/>
    </location>
</feature>
<feature type="compositionally biased region" description="Basic and acidic residues" evidence="6">
    <location>
        <begin position="2144"/>
        <end position="2154"/>
    </location>
</feature>
<keyword evidence="3" id="KW-0378">Hydrolase</keyword>
<dbReference type="Pfam" id="PF00004">
    <property type="entry name" value="AAA"/>
    <property type="match status" value="3"/>
</dbReference>
<dbReference type="InterPro" id="IPR047187">
    <property type="entry name" value="SF1_C_Upf1"/>
</dbReference>
<dbReference type="FunFam" id="3.40.50.300:FF:000216">
    <property type="entry name" value="Type VII secretion ATPase EccA"/>
    <property type="match status" value="3"/>
</dbReference>
<dbReference type="InterPro" id="IPR003593">
    <property type="entry name" value="AAA+_ATPase"/>
</dbReference>
<evidence type="ECO:0000256" key="4">
    <source>
        <dbReference type="ARBA" id="ARBA00022840"/>
    </source>
</evidence>
<dbReference type="OrthoDB" id="2423195at2759"/>
<keyword evidence="3" id="KW-0347">Helicase</keyword>
<dbReference type="InterPro" id="IPR003959">
    <property type="entry name" value="ATPase_AAA_core"/>
</dbReference>
<reference evidence="8 9" key="1">
    <citation type="journal article" date="2016" name="Sci. Rep.">
        <title>Peltaster fructicola genome reveals evolution from an invasive phytopathogen to an ectophytic parasite.</title>
        <authorList>
            <person name="Xu C."/>
            <person name="Chen H."/>
            <person name="Gleason M.L."/>
            <person name="Xu J.R."/>
            <person name="Liu H."/>
            <person name="Zhang R."/>
            <person name="Sun G."/>
        </authorList>
    </citation>
    <scope>NUCLEOTIDE SEQUENCE [LARGE SCALE GENOMIC DNA]</scope>
    <source>
        <strain evidence="8 9">LNHT1506</strain>
    </source>
</reference>
<keyword evidence="2" id="KW-0547">Nucleotide-binding</keyword>
<dbReference type="PANTHER" id="PTHR43392:SF2">
    <property type="entry name" value="AAA-TYPE ATPASE FAMILY PROTEIN _ ANKYRIN REPEAT FAMILY PROTEIN"/>
    <property type="match status" value="1"/>
</dbReference>
<dbReference type="SUPFAM" id="SSF52540">
    <property type="entry name" value="P-loop containing nucleoside triphosphate hydrolases"/>
    <property type="match status" value="4"/>
</dbReference>
<dbReference type="FunFam" id="3.40.50.300:FF:001660">
    <property type="entry name" value="NF-X1 finger and helicase protein, putative"/>
    <property type="match status" value="1"/>
</dbReference>
<dbReference type="InterPro" id="IPR000641">
    <property type="entry name" value="CbxX/CfxQ"/>
</dbReference>
<dbReference type="GO" id="GO:0016887">
    <property type="term" value="F:ATP hydrolysis activity"/>
    <property type="evidence" value="ECO:0007669"/>
    <property type="project" value="InterPro"/>
</dbReference>
<evidence type="ECO:0000313" key="8">
    <source>
        <dbReference type="EMBL" id="QIX01542.1"/>
    </source>
</evidence>
<keyword evidence="5" id="KW-0175">Coiled coil</keyword>
<dbReference type="PRINTS" id="PR00819">
    <property type="entry name" value="CBXCFQXSUPER"/>
</dbReference>
<organism evidence="8 9">
    <name type="scientific">Peltaster fructicola</name>
    <dbReference type="NCBI Taxonomy" id="286661"/>
    <lineage>
        <taxon>Eukaryota</taxon>
        <taxon>Fungi</taxon>
        <taxon>Dikarya</taxon>
        <taxon>Ascomycota</taxon>
        <taxon>Pezizomycotina</taxon>
        <taxon>Dothideomycetes</taxon>
        <taxon>Dothideomycetes incertae sedis</taxon>
        <taxon>Peltaster</taxon>
    </lineage>
</organism>
<dbReference type="Gene3D" id="1.10.8.60">
    <property type="match status" value="2"/>
</dbReference>
<dbReference type="CDD" id="cd17936">
    <property type="entry name" value="EEXXEc_NFX1"/>
    <property type="match status" value="1"/>
</dbReference>
<dbReference type="Pfam" id="PF13086">
    <property type="entry name" value="AAA_11"/>
    <property type="match status" value="1"/>
</dbReference>
<feature type="domain" description="AAA+ ATPase" evidence="7">
    <location>
        <begin position="484"/>
        <end position="849"/>
    </location>
</feature>
<dbReference type="GO" id="GO:0004386">
    <property type="term" value="F:helicase activity"/>
    <property type="evidence" value="ECO:0007669"/>
    <property type="project" value="InterPro"/>
</dbReference>
<dbReference type="PANTHER" id="PTHR43392">
    <property type="entry name" value="AAA-TYPE ATPASE FAMILY PROTEIN / ANKYRIN REPEAT FAMILY PROTEIN"/>
    <property type="match status" value="1"/>
</dbReference>
<dbReference type="Proteomes" id="UP000503462">
    <property type="component" value="Chromosome 5"/>
</dbReference>
<dbReference type="InterPro" id="IPR050773">
    <property type="entry name" value="CbxX/CfxQ_RuBisCO_ESX"/>
</dbReference>
<comment type="similarity">
    <text evidence="1">Belongs to the CbxX/CfxQ family.</text>
</comment>
<evidence type="ECO:0000256" key="3">
    <source>
        <dbReference type="ARBA" id="ARBA00022806"/>
    </source>
</evidence>
<dbReference type="SMART" id="SM00382">
    <property type="entry name" value="AAA"/>
    <property type="match status" value="4"/>
</dbReference>
<dbReference type="Pfam" id="PF17866">
    <property type="entry name" value="AAA_lid_6"/>
    <property type="match status" value="2"/>
</dbReference>
<sequence>MDLSAQRNKRFLDAVLHGKRNIRTEQDAKQFITALCTQSDRVRCVVELRGKENGLHAVEKSLFINLSTSFLNNEAAQFLLYVTSEDVRQVNGGRMLCEVLTSIMNSPLLWDAYRTAFDRRELTDKGLAAFASLLLALLTLLSPSSELASKLEVKATARHLIDSRQLHDSALANVRRQAYQIGDALRHSSLSESVVTLDDFRAGGRHDNDHENFRVISIYPTKDELLSTDQPYILSSHNVLNTAPELRVAVYLDNQFRLLREDMLAELRDDLKSTNGSTTTKRRTVRLRNLQFSGIDCGNPSKRRAATVALRCYDYELTKLPGDETARRKYFANNKTVIKHGSFGCLMVDQEVIAFALLERDEDQLAKSPSVLLLRILGETALRTAVTTLKSRRPDEIEFVMIDTPYFAYEPILARLQNMPSLPLADIILGLKQPEPDNLSPFGLESLAKHIEDLEGRDLSSIIGVSKPICLDSAQTASLVAGLTQEVSQIQGPPGTGKSFIGGIITKLLLQRTQATILVLCYTNHALDQFLEDLLDMGVTEDQALRLGSKSTARTKPMTLYEQSRERILLPQSEYKLCKSYEAEADDAANKAWHGGMQFSRWRQSNEDILASLEFTEQDEHFFNAFSVPEDHDGMTVVGARGNAIGPTYLLDRWLQGQDAGIFKTRLSQAHSEIWRMKRLDRHKHYMRWTRDAITERAEFVAESMQRYDRRYNVWRSTRENRVAELMKSKRILACTTTGAAMYSDQIAKVKPGIVLVEEAGEVLESHILTALSPETKQLCLIGDHLQLRPKVKNYALSVERGDGFDLNRSLFERLILGGHPHSILTKQHRMRPQISALVRRLMYPELEDGESVLSRPDMSGLQKNVIFIDHQHAEVSDGRIKDRQDGTSTASRQNVFEAKMILKIVKYLAQQGYGTDKQVVLTPYLGQLRLIMDELKDDHDPVLSDLDSHDLVKAGLLTSASADLKRQPLRISTIDNFQGEESDVVIVSLTRSNDHGDIGFMSEPQRLNVLLSRARNGLIIIGNSATFRRSKKGSAVWNPFFNQLSDAGLFFSGLPVKCERHPKKLMLLAKPEDFDAYCPNGGCEVPCGALLKCRKHRCPERCHKLVDHSKQQCLEKVEIQCSNGHKTVRACWSSSQACFKCKRDEHLQKMRQQAQDDYLAKLIAMEDKIKLQRDVVQDLEDQVARANVLKQKEEDLAAATRSAQLRLQIQSQGRTKPTAPQAGTHNKTSPTSTSAVEPGSDSDAAQAWAQQKKSEDADNEHIDAIMALIGLESVKQQILNIKDKVDTSLRQNASLAKERFNILLLGNPGTGKTTVARHYAKCLASMGVVAGSNVRESTASKLTNGGVSGYKTMIDDLLNSGGGAMFIDEAYQLTAGTGGMGRQVLDAIMDDAENLVGKVVFILAGYRKEMETLLAHNPGLTSRFPHEFSFQDYTDDELLRIFEYQIRQTWNGQMKLEDGARGLYARIVARRVGYGRGRPGFGNARAVENTLQKIRTRQSARLTAERRQGQPNDDFMMVKEDMLGPEPSSALQESKAWKTLQELIGLATVKRSVHSLMQVLRINYDRELREEPLVQFNLNKVFLGSPGTGKTTVAKLYGQILADLGLLSNGEVILKNPADFVGDVLGASEKTTKGILSSSVGKVLVIDEAYGLHSSAGVGQSADIYKTAVIDTLVAEIQSVPGDDRCVLLLGYQEQMEKMLRDANPGLARRFPLSEAFVFEDFTDDELREVVKLKLKQQAYDATDDAMEQIMAILQRARNKMHFGNAGEVDIILNSSKARHLQRCADQNLSNNATFEAIDCNPDFNRASEKPFSIPELFKDSLGHDWLITRLQEIWNVVANMKSRGFDPRKQVPYNFVFCGPPGTGKTTTARKMGQIYHEMGILATDEVLERSASDLVGQYVGHTGDKTKKLLESALGKVLLIDEAYRLAEGHFAKEATDELVDLLTKPQFAGKLIVILAGYDRDIERLMATNPGLTSRFPEKVSFQSLSPAACATLLITRLAQESYLDVSAVQMLASCDHAIALFERLTKLSSWANARDVETLAKVIARAILQQTSSSDAILRVTKQHVDCALEDMVSEREQRAKLLAPDAPSDLLPLLQQFAPTPSQPTSQRQTRINATPAPDMPSVEDCQPDEPPSIEENQTPKDTERDDNVSDEVWATLQADKKSAADEDKAWEDISRRCEEAEQDQTTSDDDSDDEDDEALAARRRREQERVRYELLRRQKEEMETKRKHEEKMQQKLKKMGVCCMGFKWIKQASGYRCAGGSHYVSDADLAAV</sequence>
<dbReference type="InterPro" id="IPR027417">
    <property type="entry name" value="P-loop_NTPase"/>
</dbReference>
<gene>
    <name evidence="8" type="ORF">AMS68_007059</name>
</gene>
<dbReference type="CDD" id="cd18808">
    <property type="entry name" value="SF1_C_Upf1"/>
    <property type="match status" value="1"/>
</dbReference>
<evidence type="ECO:0000256" key="1">
    <source>
        <dbReference type="ARBA" id="ARBA00010378"/>
    </source>
</evidence>
<dbReference type="EMBL" id="CP051143">
    <property type="protein sequence ID" value="QIX01542.1"/>
    <property type="molecule type" value="Genomic_DNA"/>
</dbReference>
<evidence type="ECO:0000256" key="5">
    <source>
        <dbReference type="SAM" id="Coils"/>
    </source>
</evidence>
<feature type="domain" description="AAA+ ATPase" evidence="7">
    <location>
        <begin position="1853"/>
        <end position="1986"/>
    </location>
</feature>
<dbReference type="Pfam" id="PF13087">
    <property type="entry name" value="AAA_12"/>
    <property type="match status" value="1"/>
</dbReference>
<feature type="coiled-coil region" evidence="5">
    <location>
        <begin position="1163"/>
        <end position="1197"/>
    </location>
</feature>
<feature type="compositionally biased region" description="Polar residues" evidence="6">
    <location>
        <begin position="1222"/>
        <end position="1236"/>
    </location>
</feature>
<evidence type="ECO:0000259" key="7">
    <source>
        <dbReference type="SMART" id="SM00382"/>
    </source>
</evidence>